<feature type="transmembrane region" description="Helical" evidence="8">
    <location>
        <begin position="172"/>
        <end position="195"/>
    </location>
</feature>
<dbReference type="PANTHER" id="PTHR30012">
    <property type="entry name" value="GENERAL SECRETION PATHWAY PROTEIN"/>
    <property type="match status" value="1"/>
</dbReference>
<dbReference type="STRING" id="1033810.HLPCO_000468"/>
<sequence length="409" mass="46248">MNELPFYRYRASSKDIYEVSDVIEAYSRKEAINRLKKLDLTPIEVEQLRFAFLYKDLELSLGSKISRKDLVFFLSQLSKLLHAGVGVMESFRIIVEQTTNKNLQKVLLKILHSLRNGTSLYLSMLEHRKVFPNLLVEMIRIGEATGELTPVIDDLETYYTKQTKTSNEIRSAMLYPIVLLVVTVAVTIFLMIVVVPQFQKTFESAGQELPMITKFVLEVSAFFKTSGLLVGLGLAAVAVLINMYKKTEKGHRFFSKFALKVPIFGNINKNGNIIRLSRSLATLINNSVNAIESIQITRNIITNDVYQDVLDKSLYNIQNGIPISAAFSDQWAVDPVFARMLSIGEETATLGEMMNSLAEYYDREMDSQVERLKTLLEPLMIIFLALIVGTIVLSIMIPMYGLMDSGYGM</sequence>
<keyword evidence="7 8" id="KW-0472">Membrane</keyword>
<dbReference type="Pfam" id="PF00482">
    <property type="entry name" value="T2SSF"/>
    <property type="match status" value="2"/>
</dbReference>
<proteinExistence type="inferred from homology"/>
<comment type="similarity">
    <text evidence="2">Belongs to the GSP F family.</text>
</comment>
<reference evidence="10 11" key="2">
    <citation type="journal article" date="2013" name="PLoS ONE">
        <title>INDIGO - INtegrated Data Warehouse of MIcrobial GenOmes with Examples from the Red Sea Extremophiles.</title>
        <authorList>
            <person name="Alam I."/>
            <person name="Antunes A."/>
            <person name="Kamau A.A."/>
            <person name="Ba Alawi W."/>
            <person name="Kalkatawi M."/>
            <person name="Stingl U."/>
            <person name="Bajic V.B."/>
        </authorList>
    </citation>
    <scope>NUCLEOTIDE SEQUENCE [LARGE SCALE GENOMIC DNA]</scope>
    <source>
        <strain evidence="10 11">SSD-17B</strain>
    </source>
</reference>
<protein>
    <submittedName>
        <fullName evidence="10">Type II secretory pathway component protein F</fullName>
    </submittedName>
</protein>
<keyword evidence="11" id="KW-1185">Reference proteome</keyword>
<dbReference type="FunCoup" id="U2E044">
    <property type="interactions" value="135"/>
</dbReference>
<dbReference type="InterPro" id="IPR042094">
    <property type="entry name" value="T2SS_GspF_sf"/>
</dbReference>
<evidence type="ECO:0000256" key="3">
    <source>
        <dbReference type="ARBA" id="ARBA00022475"/>
    </source>
</evidence>
<evidence type="ECO:0000256" key="2">
    <source>
        <dbReference type="ARBA" id="ARBA00005745"/>
    </source>
</evidence>
<dbReference type="OrthoDB" id="9805682at2"/>
<dbReference type="PANTHER" id="PTHR30012:SF0">
    <property type="entry name" value="TYPE II SECRETION SYSTEM PROTEIN F-RELATED"/>
    <property type="match status" value="1"/>
</dbReference>
<dbReference type="GO" id="GO:0005886">
    <property type="term" value="C:plasma membrane"/>
    <property type="evidence" value="ECO:0007669"/>
    <property type="project" value="UniProtKB-SubCell"/>
</dbReference>
<dbReference type="Gene3D" id="1.20.81.30">
    <property type="entry name" value="Type II secretion system (T2SS), domain F"/>
    <property type="match status" value="2"/>
</dbReference>
<evidence type="ECO:0000313" key="11">
    <source>
        <dbReference type="Proteomes" id="UP000005707"/>
    </source>
</evidence>
<feature type="transmembrane region" description="Helical" evidence="8">
    <location>
        <begin position="381"/>
        <end position="403"/>
    </location>
</feature>
<accession>U2E044</accession>
<evidence type="ECO:0000313" key="10">
    <source>
        <dbReference type="EMBL" id="ERJ13802.1"/>
    </source>
</evidence>
<organism evidence="10 11">
    <name type="scientific">Haloplasma contractile SSD-17B</name>
    <dbReference type="NCBI Taxonomy" id="1033810"/>
    <lineage>
        <taxon>Bacteria</taxon>
        <taxon>Bacillati</taxon>
        <taxon>Mycoplasmatota</taxon>
        <taxon>Mollicutes</taxon>
        <taxon>Haloplasmatales</taxon>
        <taxon>Haloplasmataceae</taxon>
        <taxon>Haloplasma</taxon>
    </lineage>
</organism>
<keyword evidence="3" id="KW-1003">Cell membrane</keyword>
<evidence type="ECO:0000256" key="8">
    <source>
        <dbReference type="SAM" id="Phobius"/>
    </source>
</evidence>
<evidence type="ECO:0000256" key="5">
    <source>
        <dbReference type="ARBA" id="ARBA00022692"/>
    </source>
</evidence>
<keyword evidence="4" id="KW-0997">Cell inner membrane</keyword>
<dbReference type="PRINTS" id="PR00812">
    <property type="entry name" value="BCTERIALGSPF"/>
</dbReference>
<dbReference type="eggNOG" id="COG1459">
    <property type="taxonomic scope" value="Bacteria"/>
</dbReference>
<name>U2E044_9MOLU</name>
<evidence type="ECO:0000256" key="7">
    <source>
        <dbReference type="ARBA" id="ARBA00023136"/>
    </source>
</evidence>
<evidence type="ECO:0000259" key="9">
    <source>
        <dbReference type="Pfam" id="PF00482"/>
    </source>
</evidence>
<keyword evidence="5 8" id="KW-0812">Transmembrane</keyword>
<evidence type="ECO:0000256" key="1">
    <source>
        <dbReference type="ARBA" id="ARBA00004429"/>
    </source>
</evidence>
<feature type="domain" description="Type II secretion system protein GspF" evidence="9">
    <location>
        <begin position="277"/>
        <end position="398"/>
    </location>
</feature>
<dbReference type="InParanoid" id="U2E044"/>
<gene>
    <name evidence="10" type="primary">gspF</name>
    <name evidence="10" type="ORF">HLPCO_000468</name>
</gene>
<feature type="domain" description="Type II secretion system protein GspF" evidence="9">
    <location>
        <begin position="73"/>
        <end position="196"/>
    </location>
</feature>
<dbReference type="Proteomes" id="UP000005707">
    <property type="component" value="Unassembled WGS sequence"/>
</dbReference>
<comment type="caution">
    <text evidence="10">The sequence shown here is derived from an EMBL/GenBank/DDBJ whole genome shotgun (WGS) entry which is preliminary data.</text>
</comment>
<dbReference type="InterPro" id="IPR018076">
    <property type="entry name" value="T2SS_GspF_dom"/>
</dbReference>
<dbReference type="AlphaFoldDB" id="U2E044"/>
<reference evidence="10 11" key="1">
    <citation type="journal article" date="2011" name="J. Bacteriol.">
        <title>Genome sequence of Haloplasma contractile, an unusual contractile bacterium from a deep-sea anoxic brine lake.</title>
        <authorList>
            <person name="Antunes A."/>
            <person name="Alam I."/>
            <person name="El Dorry H."/>
            <person name="Siam R."/>
            <person name="Robertson A."/>
            <person name="Bajic V.B."/>
            <person name="Stingl U."/>
        </authorList>
    </citation>
    <scope>NUCLEOTIDE SEQUENCE [LARGE SCALE GENOMIC DNA]</scope>
    <source>
        <strain evidence="10 11">SSD-17B</strain>
    </source>
</reference>
<dbReference type="InterPro" id="IPR003004">
    <property type="entry name" value="GspF/PilC"/>
</dbReference>
<feature type="transmembrane region" description="Helical" evidence="8">
    <location>
        <begin position="215"/>
        <end position="244"/>
    </location>
</feature>
<keyword evidence="6 8" id="KW-1133">Transmembrane helix</keyword>
<dbReference type="RefSeq" id="WP_021030981.1">
    <property type="nucleotide sequence ID" value="NZ_AFNU02000001.1"/>
</dbReference>
<dbReference type="EMBL" id="AFNU02000001">
    <property type="protein sequence ID" value="ERJ13802.1"/>
    <property type="molecule type" value="Genomic_DNA"/>
</dbReference>
<dbReference type="FunFam" id="1.20.81.30:FF:000001">
    <property type="entry name" value="Type II secretion system protein F"/>
    <property type="match status" value="1"/>
</dbReference>
<comment type="subcellular location">
    <subcellularLocation>
        <location evidence="1">Cell inner membrane</location>
        <topology evidence="1">Multi-pass membrane protein</topology>
    </subcellularLocation>
</comment>
<evidence type="ECO:0000256" key="4">
    <source>
        <dbReference type="ARBA" id="ARBA00022519"/>
    </source>
</evidence>
<evidence type="ECO:0000256" key="6">
    <source>
        <dbReference type="ARBA" id="ARBA00022989"/>
    </source>
</evidence>